<dbReference type="PANTHER" id="PTHR42978">
    <property type="entry name" value="QUORUM-QUENCHING LACTONASE YTNP-RELATED-RELATED"/>
    <property type="match status" value="1"/>
</dbReference>
<comment type="similarity">
    <text evidence="2">Belongs to the metallo-beta-lactamase superfamily.</text>
</comment>
<dbReference type="Proteomes" id="UP001556367">
    <property type="component" value="Unassembled WGS sequence"/>
</dbReference>
<evidence type="ECO:0000256" key="2">
    <source>
        <dbReference type="ARBA" id="ARBA00007749"/>
    </source>
</evidence>
<sequence length="295" mass="32221">MSLPAPAENQAFCNVSALEAGYLDLPDHMFITGVQPGNATHAPSLAFLITHSKRPEKFVFDLGIRRDWGNYTPATVRWIKEVYPCVVPQNVIESLAKGGLSPTDVDTVCLSHLHWDHVGDVEPFTKSTFVVGGESLGLLKTGYPTDPNSRFDEHLLPLDRTRFLDDRTQWAQLGPFPRAFDFYGDGSLYIVDAPGHLPGHINVVARTSADGGWICLAGDSAHHCKLVTGEAHIAVGASGHGPAACAHADKASADFHLTMIRSLFRTPRVRVVLAHDTPFRKEQPDAFWPGRIASL</sequence>
<evidence type="ECO:0000256" key="4">
    <source>
        <dbReference type="ARBA" id="ARBA00022801"/>
    </source>
</evidence>
<keyword evidence="8" id="KW-1185">Reference proteome</keyword>
<dbReference type="EMBL" id="JASNQZ010000007">
    <property type="protein sequence ID" value="KAL0955168.1"/>
    <property type="molecule type" value="Genomic_DNA"/>
</dbReference>
<protein>
    <recommendedName>
        <fullName evidence="6">Metallo-beta-lactamase domain-containing protein</fullName>
    </recommendedName>
</protein>
<evidence type="ECO:0000256" key="5">
    <source>
        <dbReference type="ARBA" id="ARBA00022833"/>
    </source>
</evidence>
<dbReference type="SUPFAM" id="SSF56281">
    <property type="entry name" value="Metallo-hydrolase/oxidoreductase"/>
    <property type="match status" value="1"/>
</dbReference>
<organism evidence="7 8">
    <name type="scientific">Hohenbuehelia grisea</name>
    <dbReference type="NCBI Taxonomy" id="104357"/>
    <lineage>
        <taxon>Eukaryota</taxon>
        <taxon>Fungi</taxon>
        <taxon>Dikarya</taxon>
        <taxon>Basidiomycota</taxon>
        <taxon>Agaricomycotina</taxon>
        <taxon>Agaricomycetes</taxon>
        <taxon>Agaricomycetidae</taxon>
        <taxon>Agaricales</taxon>
        <taxon>Pleurotineae</taxon>
        <taxon>Pleurotaceae</taxon>
        <taxon>Hohenbuehelia</taxon>
    </lineage>
</organism>
<accession>A0ABR3JIB9</accession>
<name>A0ABR3JIB9_9AGAR</name>
<keyword evidence="4" id="KW-0378">Hydrolase</keyword>
<evidence type="ECO:0000256" key="1">
    <source>
        <dbReference type="ARBA" id="ARBA00001947"/>
    </source>
</evidence>
<dbReference type="PANTHER" id="PTHR42978:SF2">
    <property type="entry name" value="102 KBASES UNSTABLE REGION: FROM 1 TO 119443"/>
    <property type="match status" value="1"/>
</dbReference>
<evidence type="ECO:0000256" key="3">
    <source>
        <dbReference type="ARBA" id="ARBA00022723"/>
    </source>
</evidence>
<gene>
    <name evidence="7" type="ORF">HGRIS_004076</name>
</gene>
<keyword evidence="5" id="KW-0862">Zinc</keyword>
<dbReference type="Pfam" id="PF00753">
    <property type="entry name" value="Lactamase_B"/>
    <property type="match status" value="1"/>
</dbReference>
<evidence type="ECO:0000313" key="7">
    <source>
        <dbReference type="EMBL" id="KAL0955168.1"/>
    </source>
</evidence>
<dbReference type="InterPro" id="IPR001279">
    <property type="entry name" value="Metallo-B-lactamas"/>
</dbReference>
<comment type="cofactor">
    <cofactor evidence="1">
        <name>Zn(2+)</name>
        <dbReference type="ChEBI" id="CHEBI:29105"/>
    </cofactor>
</comment>
<evidence type="ECO:0000313" key="8">
    <source>
        <dbReference type="Proteomes" id="UP001556367"/>
    </source>
</evidence>
<dbReference type="InterPro" id="IPR051013">
    <property type="entry name" value="MBL_superfamily_lactonases"/>
</dbReference>
<feature type="domain" description="Metallo-beta-lactamase" evidence="6">
    <location>
        <begin position="43"/>
        <end position="275"/>
    </location>
</feature>
<reference evidence="8" key="1">
    <citation type="submission" date="2024-06" db="EMBL/GenBank/DDBJ databases">
        <title>Multi-omics analyses provide insights into the biosynthesis of the anticancer antibiotic pleurotin in Hohenbuehelia grisea.</title>
        <authorList>
            <person name="Weaver J.A."/>
            <person name="Alberti F."/>
        </authorList>
    </citation>
    <scope>NUCLEOTIDE SEQUENCE [LARGE SCALE GENOMIC DNA]</scope>
    <source>
        <strain evidence="8">T-177</strain>
    </source>
</reference>
<dbReference type="SMART" id="SM00849">
    <property type="entry name" value="Lactamase_B"/>
    <property type="match status" value="1"/>
</dbReference>
<evidence type="ECO:0000259" key="6">
    <source>
        <dbReference type="SMART" id="SM00849"/>
    </source>
</evidence>
<proteinExistence type="inferred from homology"/>
<dbReference type="CDD" id="cd07730">
    <property type="entry name" value="metallo-hydrolase-like_MBL-fold"/>
    <property type="match status" value="1"/>
</dbReference>
<dbReference type="Gene3D" id="3.60.15.10">
    <property type="entry name" value="Ribonuclease Z/Hydroxyacylglutathione hydrolase-like"/>
    <property type="match status" value="1"/>
</dbReference>
<keyword evidence="3" id="KW-0479">Metal-binding</keyword>
<dbReference type="InterPro" id="IPR036866">
    <property type="entry name" value="RibonucZ/Hydroxyglut_hydro"/>
</dbReference>
<comment type="caution">
    <text evidence="7">The sequence shown here is derived from an EMBL/GenBank/DDBJ whole genome shotgun (WGS) entry which is preliminary data.</text>
</comment>